<evidence type="ECO:0000313" key="7">
    <source>
        <dbReference type="EMBL" id="SEL46487.1"/>
    </source>
</evidence>
<evidence type="ECO:0000256" key="4">
    <source>
        <dbReference type="SAM" id="MobiDB-lite"/>
    </source>
</evidence>
<keyword evidence="8" id="KW-1185">Reference proteome</keyword>
<evidence type="ECO:0000256" key="5">
    <source>
        <dbReference type="SAM" id="Phobius"/>
    </source>
</evidence>
<feature type="region of interest" description="Disordered" evidence="4">
    <location>
        <begin position="328"/>
        <end position="347"/>
    </location>
</feature>
<dbReference type="PRINTS" id="PR00032">
    <property type="entry name" value="HTHARAC"/>
</dbReference>
<dbReference type="Gene3D" id="1.10.10.60">
    <property type="entry name" value="Homeodomain-like"/>
    <property type="match status" value="1"/>
</dbReference>
<protein>
    <submittedName>
        <fullName evidence="7">AraC-type DNA-binding protein</fullName>
    </submittedName>
</protein>
<dbReference type="EMBL" id="FOAJ01000008">
    <property type="protein sequence ID" value="SEL46487.1"/>
    <property type="molecule type" value="Genomic_DNA"/>
</dbReference>
<organism evidence="7 8">
    <name type="scientific">Paraburkholderia caballeronis</name>
    <dbReference type="NCBI Taxonomy" id="416943"/>
    <lineage>
        <taxon>Bacteria</taxon>
        <taxon>Pseudomonadati</taxon>
        <taxon>Pseudomonadota</taxon>
        <taxon>Betaproteobacteria</taxon>
        <taxon>Burkholderiales</taxon>
        <taxon>Burkholderiaceae</taxon>
        <taxon>Paraburkholderia</taxon>
    </lineage>
</organism>
<dbReference type="SUPFAM" id="SSF46689">
    <property type="entry name" value="Homeodomain-like"/>
    <property type="match status" value="1"/>
</dbReference>
<dbReference type="AlphaFoldDB" id="A0A1H7QGQ7"/>
<keyword evidence="1" id="KW-0805">Transcription regulation</keyword>
<keyword evidence="5" id="KW-0472">Membrane</keyword>
<evidence type="ECO:0000313" key="8">
    <source>
        <dbReference type="Proteomes" id="UP000199120"/>
    </source>
</evidence>
<evidence type="ECO:0000256" key="3">
    <source>
        <dbReference type="ARBA" id="ARBA00023163"/>
    </source>
</evidence>
<proteinExistence type="predicted"/>
<dbReference type="Proteomes" id="UP000199120">
    <property type="component" value="Unassembled WGS sequence"/>
</dbReference>
<dbReference type="InterPro" id="IPR032687">
    <property type="entry name" value="AraC-type_N"/>
</dbReference>
<dbReference type="STRING" id="416943.SAMN05445871_4623"/>
<dbReference type="GO" id="GO:0000976">
    <property type="term" value="F:transcription cis-regulatory region binding"/>
    <property type="evidence" value="ECO:0007669"/>
    <property type="project" value="TreeGrafter"/>
</dbReference>
<keyword evidence="3" id="KW-0804">Transcription</keyword>
<name>A0A1H7QGQ7_9BURK</name>
<dbReference type="InterPro" id="IPR020449">
    <property type="entry name" value="Tscrpt_reg_AraC-type_HTH"/>
</dbReference>
<dbReference type="Pfam" id="PF12625">
    <property type="entry name" value="Arabinose_bd"/>
    <property type="match status" value="1"/>
</dbReference>
<dbReference type="PANTHER" id="PTHR47894">
    <property type="entry name" value="HTH-TYPE TRANSCRIPTIONAL REGULATOR GADX"/>
    <property type="match status" value="1"/>
</dbReference>
<dbReference type="GO" id="GO:0003700">
    <property type="term" value="F:DNA-binding transcription factor activity"/>
    <property type="evidence" value="ECO:0007669"/>
    <property type="project" value="InterPro"/>
</dbReference>
<feature type="domain" description="HTH araC/xylS-type" evidence="6">
    <location>
        <begin position="237"/>
        <end position="335"/>
    </location>
</feature>
<accession>A0A1H7QGQ7</accession>
<evidence type="ECO:0000259" key="6">
    <source>
        <dbReference type="PROSITE" id="PS01124"/>
    </source>
</evidence>
<dbReference type="PROSITE" id="PS01124">
    <property type="entry name" value="HTH_ARAC_FAMILY_2"/>
    <property type="match status" value="1"/>
</dbReference>
<gene>
    <name evidence="7" type="ORF">SAMN05192542_10872</name>
</gene>
<dbReference type="GO" id="GO:0005829">
    <property type="term" value="C:cytosol"/>
    <property type="evidence" value="ECO:0007669"/>
    <property type="project" value="TreeGrafter"/>
</dbReference>
<dbReference type="PANTHER" id="PTHR47894:SF1">
    <property type="entry name" value="HTH-TYPE TRANSCRIPTIONAL REGULATOR VQSM"/>
    <property type="match status" value="1"/>
</dbReference>
<evidence type="ECO:0000256" key="2">
    <source>
        <dbReference type="ARBA" id="ARBA00023125"/>
    </source>
</evidence>
<sequence length="347" mass="37773">MKKSEKGTISMSLVNETLALARARGLDAAPLADAAGIAPALLAAPRARVSSAQYGALWSGIARALDDEFFGQDSHPMKSGSFVAMTHAALGARTGRHALQRAAGFMRLVLDDLAGQIDIDDTRVRIVLAHRDGTPTPTMFAYATWFILVYGLVCWLVGQRIPLVAARFRCAMPAAAAEYRLMFCDDMKFAQDASYVDLSPAFLDLPVVQTAASARTFLRSAPGNFVVKYRDPGSYAARVRRTLRALPVSAWPGADDVARRLHVAPATLRRRLKQEGRSFQSIKDELRRDLAIGALQDTRRTVADIAADIGFAEPSAFHRAFRKWTGMRPSDCRGARGRDAATASHAE</sequence>
<keyword evidence="2 7" id="KW-0238">DNA-binding</keyword>
<dbReference type="Pfam" id="PF12833">
    <property type="entry name" value="HTH_18"/>
    <property type="match status" value="1"/>
</dbReference>
<dbReference type="InterPro" id="IPR018060">
    <property type="entry name" value="HTH_AraC"/>
</dbReference>
<reference evidence="8" key="1">
    <citation type="submission" date="2016-10" db="EMBL/GenBank/DDBJ databases">
        <authorList>
            <person name="Varghese N."/>
            <person name="Submissions S."/>
        </authorList>
    </citation>
    <scope>NUCLEOTIDE SEQUENCE [LARGE SCALE GENOMIC DNA]</scope>
    <source>
        <strain evidence="8">LMG 26416</strain>
    </source>
</reference>
<keyword evidence="5" id="KW-0812">Transmembrane</keyword>
<feature type="transmembrane region" description="Helical" evidence="5">
    <location>
        <begin position="139"/>
        <end position="158"/>
    </location>
</feature>
<dbReference type="SMART" id="SM00342">
    <property type="entry name" value="HTH_ARAC"/>
    <property type="match status" value="1"/>
</dbReference>
<dbReference type="InterPro" id="IPR009057">
    <property type="entry name" value="Homeodomain-like_sf"/>
</dbReference>
<keyword evidence="5" id="KW-1133">Transmembrane helix</keyword>
<evidence type="ECO:0000256" key="1">
    <source>
        <dbReference type="ARBA" id="ARBA00023015"/>
    </source>
</evidence>
<dbReference type="OrthoDB" id="6506763at2"/>
<feature type="compositionally biased region" description="Basic and acidic residues" evidence="4">
    <location>
        <begin position="330"/>
        <end position="339"/>
    </location>
</feature>